<evidence type="ECO:0000313" key="2">
    <source>
        <dbReference type="Proteomes" id="UP001231649"/>
    </source>
</evidence>
<sequence>MARALLLALACAACASAARYVDYGGVKMPAYGAADYEAAREPGAAPSYDYRGHSPDSPASPDYKYEEAPRVKTEKPAKENDEAEVWRKPGRKQRELVRPTDNAADVRAHLHTDEDGPAPRPTRDRRPKHRSRLKSAATDAPARRLAKYSRDRKDDVSDIDSKDYFPVDKDDFPDDKSKDFEEDVKFANEATTRRGPRRKPRDRFVKRKSSDLDMGYDSEEELDRRLKAGEAEMSRRTRPPELDVPQATRARARERFLPPDDDEDELQRAQPPGKQKPKPYEDYDDYYDMKRVHSIKNKLPSLLRRTTERVTPPTPTGYLDMLWTHRRLLPNEDVASSTTSTPRVPSPRPRTPTATTTSATRRTRTTTPATTTTTTVSTTTVNATALSLAEKSRLSILKKDQRKKGQHMDAPPVKPPVLLQVTHVLPTVVMVEPPSSVHPWLRMRDLSEDSPERLDKVKKMMRHKLVSEAKDIHDLTNNWDDMVCDYVDVALLDAQGRSRAVPAAALRPAVLLSLLLQVFLFVCM</sequence>
<gene>
    <name evidence="1" type="ORF">PYW08_000035</name>
</gene>
<accession>A0ACC2RBH1</accession>
<proteinExistence type="predicted"/>
<protein>
    <submittedName>
        <fullName evidence="1">Uncharacterized protein</fullName>
    </submittedName>
</protein>
<reference evidence="1" key="1">
    <citation type="submission" date="2023-03" db="EMBL/GenBank/DDBJ databases">
        <title>Chromosome-level genomes of two armyworms, Mythimna separata and Mythimna loreyi, provide insights into the biosynthesis and reception of sex pheromones.</title>
        <authorList>
            <person name="Zhao H."/>
        </authorList>
    </citation>
    <scope>NUCLEOTIDE SEQUENCE</scope>
    <source>
        <strain evidence="1">BeijingLab</strain>
    </source>
</reference>
<comment type="caution">
    <text evidence="1">The sequence shown here is derived from an EMBL/GenBank/DDBJ whole genome shotgun (WGS) entry which is preliminary data.</text>
</comment>
<name>A0ACC2RBH1_9NEOP</name>
<dbReference type="Proteomes" id="UP001231649">
    <property type="component" value="Chromosome 1"/>
</dbReference>
<dbReference type="EMBL" id="CM056777">
    <property type="protein sequence ID" value="KAJ8737440.1"/>
    <property type="molecule type" value="Genomic_DNA"/>
</dbReference>
<keyword evidence="2" id="KW-1185">Reference proteome</keyword>
<evidence type="ECO:0000313" key="1">
    <source>
        <dbReference type="EMBL" id="KAJ8737440.1"/>
    </source>
</evidence>
<organism evidence="1 2">
    <name type="scientific">Mythimna loreyi</name>
    <dbReference type="NCBI Taxonomy" id="667449"/>
    <lineage>
        <taxon>Eukaryota</taxon>
        <taxon>Metazoa</taxon>
        <taxon>Ecdysozoa</taxon>
        <taxon>Arthropoda</taxon>
        <taxon>Hexapoda</taxon>
        <taxon>Insecta</taxon>
        <taxon>Pterygota</taxon>
        <taxon>Neoptera</taxon>
        <taxon>Endopterygota</taxon>
        <taxon>Lepidoptera</taxon>
        <taxon>Glossata</taxon>
        <taxon>Ditrysia</taxon>
        <taxon>Noctuoidea</taxon>
        <taxon>Noctuidae</taxon>
        <taxon>Noctuinae</taxon>
        <taxon>Hadenini</taxon>
        <taxon>Mythimna</taxon>
    </lineage>
</organism>